<feature type="region of interest" description="Disordered" evidence="5">
    <location>
        <begin position="1"/>
        <end position="48"/>
    </location>
</feature>
<dbReference type="AlphaFoldDB" id="A0AA41YAY0"/>
<dbReference type="PANTHER" id="PTHR21237:SF23">
    <property type="entry name" value="GRPE PROTEIN HOMOLOG, MITOCHONDRIAL"/>
    <property type="match status" value="1"/>
</dbReference>
<evidence type="ECO:0000256" key="4">
    <source>
        <dbReference type="RuleBase" id="RU004478"/>
    </source>
</evidence>
<protein>
    <recommendedName>
        <fullName evidence="3">Protein GrpE</fullName>
    </recommendedName>
    <alternativeName>
        <fullName evidence="3">HSP-70 cofactor</fullName>
    </alternativeName>
</protein>
<dbReference type="SUPFAM" id="SSF51064">
    <property type="entry name" value="Head domain of nucleotide exchange factor GrpE"/>
    <property type="match status" value="1"/>
</dbReference>
<evidence type="ECO:0000313" key="6">
    <source>
        <dbReference type="EMBL" id="MCW0484303.1"/>
    </source>
</evidence>
<evidence type="ECO:0000256" key="5">
    <source>
        <dbReference type="SAM" id="MobiDB-lite"/>
    </source>
</evidence>
<dbReference type="PRINTS" id="PR00773">
    <property type="entry name" value="GRPEPROTEIN"/>
</dbReference>
<comment type="similarity">
    <text evidence="1 3 4">Belongs to the GrpE family.</text>
</comment>
<keyword evidence="2 3" id="KW-0143">Chaperone</keyword>
<dbReference type="Pfam" id="PF01025">
    <property type="entry name" value="GrpE"/>
    <property type="match status" value="1"/>
</dbReference>
<keyword evidence="7" id="KW-1185">Reference proteome</keyword>
<dbReference type="RefSeq" id="WP_282592896.1">
    <property type="nucleotide sequence ID" value="NZ_JAPAAF010000033.1"/>
</dbReference>
<comment type="caution">
    <text evidence="6">The sequence shown here is derived from an EMBL/GenBank/DDBJ whole genome shotgun (WGS) entry which is preliminary data.</text>
</comment>
<dbReference type="CDD" id="cd00446">
    <property type="entry name" value="GrpE"/>
    <property type="match status" value="1"/>
</dbReference>
<dbReference type="InterPro" id="IPR013805">
    <property type="entry name" value="GrpE_CC"/>
</dbReference>
<dbReference type="GO" id="GO:0005737">
    <property type="term" value="C:cytoplasm"/>
    <property type="evidence" value="ECO:0007669"/>
    <property type="project" value="UniProtKB-SubCell"/>
</dbReference>
<dbReference type="Gene3D" id="2.30.22.10">
    <property type="entry name" value="Head domain of nucleotide exchange factor GrpE"/>
    <property type="match status" value="1"/>
</dbReference>
<dbReference type="PANTHER" id="PTHR21237">
    <property type="entry name" value="GRPE PROTEIN"/>
    <property type="match status" value="1"/>
</dbReference>
<comment type="subcellular location">
    <subcellularLocation>
        <location evidence="3">Cytoplasm</location>
    </subcellularLocation>
</comment>
<dbReference type="InterPro" id="IPR009012">
    <property type="entry name" value="GrpE_head"/>
</dbReference>
<evidence type="ECO:0000313" key="7">
    <source>
        <dbReference type="Proteomes" id="UP001163821"/>
    </source>
</evidence>
<reference evidence="6" key="1">
    <citation type="submission" date="2022-10" db="EMBL/GenBank/DDBJ databases">
        <title>Gaoshiqiia sediminis gen. nov., sp. nov., isolated from coastal sediment.</title>
        <authorList>
            <person name="Yu W.X."/>
            <person name="Mu D.S."/>
            <person name="Du J.Z."/>
            <person name="Liang Y.Q."/>
        </authorList>
    </citation>
    <scope>NUCLEOTIDE SEQUENCE</scope>
    <source>
        <strain evidence="6">A06</strain>
    </source>
</reference>
<dbReference type="Gene3D" id="3.90.20.20">
    <property type="match status" value="1"/>
</dbReference>
<evidence type="ECO:0000256" key="2">
    <source>
        <dbReference type="ARBA" id="ARBA00023186"/>
    </source>
</evidence>
<dbReference type="GO" id="GO:0051082">
    <property type="term" value="F:unfolded protein binding"/>
    <property type="evidence" value="ECO:0007669"/>
    <property type="project" value="TreeGrafter"/>
</dbReference>
<name>A0AA41YAY0_9BACT</name>
<dbReference type="HAMAP" id="MF_01151">
    <property type="entry name" value="GrpE"/>
    <property type="match status" value="1"/>
</dbReference>
<dbReference type="GO" id="GO:0051087">
    <property type="term" value="F:protein-folding chaperone binding"/>
    <property type="evidence" value="ECO:0007669"/>
    <property type="project" value="InterPro"/>
</dbReference>
<proteinExistence type="inferred from homology"/>
<dbReference type="EMBL" id="JAPAAF010000033">
    <property type="protein sequence ID" value="MCW0484303.1"/>
    <property type="molecule type" value="Genomic_DNA"/>
</dbReference>
<dbReference type="GO" id="GO:0006457">
    <property type="term" value="P:protein folding"/>
    <property type="evidence" value="ECO:0007669"/>
    <property type="project" value="InterPro"/>
</dbReference>
<keyword evidence="3" id="KW-0963">Cytoplasm</keyword>
<sequence length="196" mass="22393">MAEEKLINEQEQGAEELNETTQPATETTAETEPEHKNEKKSKKDKTHEQLEKLQNELAEIKDRHIRLQAEFDNFRKRTLKEKMELMKSGGETVLTGILPVIDDFERALTAFGEAEDENPLKQGVTLIYNKFQDFLKQNGVKAIEAKEQDFDTDLHEAITKIPAPTEELKGKVVDVVQKGYLLNEKVIRFAKVVIGE</sequence>
<comment type="function">
    <text evidence="3">Participates actively in the response to hyperosmotic and heat shock by preventing the aggregation of stress-denatured proteins, in association with DnaK and GrpE. It is the nucleotide exchange factor for DnaK and may function as a thermosensor. Unfolded proteins bind initially to DnaJ; upon interaction with the DnaJ-bound protein, DnaK hydrolyzes its bound ATP, resulting in the formation of a stable complex. GrpE releases ADP from DnaK; ATP binding to DnaK triggers the release of the substrate protein, thus completing the reaction cycle. Several rounds of ATP-dependent interactions between DnaJ, DnaK and GrpE are required for fully efficient folding.</text>
</comment>
<organism evidence="6 7">
    <name type="scientific">Gaoshiqia sediminis</name>
    <dbReference type="NCBI Taxonomy" id="2986998"/>
    <lineage>
        <taxon>Bacteria</taxon>
        <taxon>Pseudomonadati</taxon>
        <taxon>Bacteroidota</taxon>
        <taxon>Bacteroidia</taxon>
        <taxon>Marinilabiliales</taxon>
        <taxon>Prolixibacteraceae</taxon>
        <taxon>Gaoshiqia</taxon>
    </lineage>
</organism>
<dbReference type="Proteomes" id="UP001163821">
    <property type="component" value="Unassembled WGS sequence"/>
</dbReference>
<dbReference type="InterPro" id="IPR000740">
    <property type="entry name" value="GrpE"/>
</dbReference>
<dbReference type="GO" id="GO:0000774">
    <property type="term" value="F:adenyl-nucleotide exchange factor activity"/>
    <property type="evidence" value="ECO:0007669"/>
    <property type="project" value="InterPro"/>
</dbReference>
<gene>
    <name evidence="3" type="primary">grpE</name>
    <name evidence="6" type="ORF">N2K84_16300</name>
</gene>
<dbReference type="GO" id="GO:0042803">
    <property type="term" value="F:protein homodimerization activity"/>
    <property type="evidence" value="ECO:0007669"/>
    <property type="project" value="InterPro"/>
</dbReference>
<feature type="compositionally biased region" description="Low complexity" evidence="5">
    <location>
        <begin position="19"/>
        <end position="30"/>
    </location>
</feature>
<accession>A0AA41YAY0</accession>
<comment type="subunit">
    <text evidence="3">Homodimer.</text>
</comment>
<evidence type="ECO:0000256" key="3">
    <source>
        <dbReference type="HAMAP-Rule" id="MF_01151"/>
    </source>
</evidence>
<evidence type="ECO:0000256" key="1">
    <source>
        <dbReference type="ARBA" id="ARBA00009054"/>
    </source>
</evidence>
<dbReference type="SUPFAM" id="SSF58014">
    <property type="entry name" value="Coiled-coil domain of nucleotide exchange factor GrpE"/>
    <property type="match status" value="1"/>
</dbReference>
<keyword evidence="3" id="KW-0346">Stress response</keyword>